<organism evidence="1 2">
    <name type="scientific">Claviceps pazoutovae</name>
    <dbReference type="NCBI Taxonomy" id="1649127"/>
    <lineage>
        <taxon>Eukaryota</taxon>
        <taxon>Fungi</taxon>
        <taxon>Dikarya</taxon>
        <taxon>Ascomycota</taxon>
        <taxon>Pezizomycotina</taxon>
        <taxon>Sordariomycetes</taxon>
        <taxon>Hypocreomycetidae</taxon>
        <taxon>Hypocreales</taxon>
        <taxon>Clavicipitaceae</taxon>
        <taxon>Claviceps</taxon>
    </lineage>
</organism>
<proteinExistence type="predicted"/>
<dbReference type="EMBL" id="SRPO01000245">
    <property type="protein sequence ID" value="KAG5935701.1"/>
    <property type="molecule type" value="Genomic_DNA"/>
</dbReference>
<sequence>MLHAKARYYISNPDPDPYYTARELFSNTSGYTTLFVRPWLFSGKRATGPATLDVREYGGAQVQADGVEGLTLRLVDRHRKAHSDWQLLADDRYPERRILCQDVNPWNQPGLAVKLPPNIFTPMLYGSSSVTMQALCGQMFRKSITGAPIFKRSSPGGSEGSSRLCKTSGGKWYRSSAVRGSVLWVLTAAYVRWWRAGTGMRSRIVLLSSVTVVLRVERRQRPAKVAWSWEASRRRSAG</sequence>
<dbReference type="AlphaFoldDB" id="A0A9P7MB47"/>
<evidence type="ECO:0000313" key="2">
    <source>
        <dbReference type="Proteomes" id="UP000706124"/>
    </source>
</evidence>
<comment type="caution">
    <text evidence="1">The sequence shown here is derived from an EMBL/GenBank/DDBJ whole genome shotgun (WGS) entry which is preliminary data.</text>
</comment>
<evidence type="ECO:0000313" key="1">
    <source>
        <dbReference type="EMBL" id="KAG5935701.1"/>
    </source>
</evidence>
<dbReference type="Proteomes" id="UP000706124">
    <property type="component" value="Unassembled WGS sequence"/>
</dbReference>
<keyword evidence="2" id="KW-1185">Reference proteome</keyword>
<accession>A0A9P7MB47</accession>
<gene>
    <name evidence="1" type="ORF">E4U60_003013</name>
</gene>
<name>A0A9P7MB47_9HYPO</name>
<reference evidence="1 2" key="1">
    <citation type="journal article" date="2020" name="bioRxiv">
        <title>Whole genome comparisons of ergot fungi reveals the divergence and evolution of species within the genus Claviceps are the result of varying mechanisms driving genome evolution and host range expansion.</title>
        <authorList>
            <person name="Wyka S.A."/>
            <person name="Mondo S.J."/>
            <person name="Liu M."/>
            <person name="Dettman J."/>
            <person name="Nalam V."/>
            <person name="Broders K.D."/>
        </authorList>
    </citation>
    <scope>NUCLEOTIDE SEQUENCE [LARGE SCALE GENOMIC DNA]</scope>
    <source>
        <strain evidence="1 2">CCC 1485</strain>
    </source>
</reference>
<protein>
    <submittedName>
        <fullName evidence="1">Uncharacterized protein</fullName>
    </submittedName>
</protein>